<dbReference type="PANTHER" id="PTHR33498">
    <property type="entry name" value="TRANSPOSASE FOR INSERTION SEQUENCE ELEMENT IS1557"/>
    <property type="match status" value="1"/>
</dbReference>
<feature type="domain" description="Transposase IS204/IS1001/IS1096/IS1165 DDE" evidence="1">
    <location>
        <begin position="150"/>
        <end position="387"/>
    </location>
</feature>
<name>A0A380NE08_9FIRM</name>
<evidence type="ECO:0000259" key="1">
    <source>
        <dbReference type="Pfam" id="PF01610"/>
    </source>
</evidence>
<gene>
    <name evidence="3" type="ORF">NCTC12020_00020</name>
    <name evidence="4" type="ORF">NCTC12020_02004</name>
</gene>
<dbReference type="InterPro" id="IPR047951">
    <property type="entry name" value="Transpos_ISL3"/>
</dbReference>
<dbReference type="PANTHER" id="PTHR33498:SF1">
    <property type="entry name" value="TRANSPOSASE FOR INSERTION SEQUENCE ELEMENT IS1557"/>
    <property type="match status" value="1"/>
</dbReference>
<dbReference type="InterPro" id="IPR029261">
    <property type="entry name" value="Transposase_Znf"/>
</dbReference>
<dbReference type="Pfam" id="PF14690">
    <property type="entry name" value="Zn_ribbon_ISL3"/>
    <property type="match status" value="1"/>
</dbReference>
<evidence type="ECO:0000313" key="4">
    <source>
        <dbReference type="EMBL" id="SUP45114.1"/>
    </source>
</evidence>
<dbReference type="EMBL" id="UHIO01000001">
    <property type="protein sequence ID" value="SUP45114.1"/>
    <property type="molecule type" value="Genomic_DNA"/>
</dbReference>
<proteinExistence type="predicted"/>
<evidence type="ECO:0000313" key="3">
    <source>
        <dbReference type="EMBL" id="SUP37085.1"/>
    </source>
</evidence>
<protein>
    <submittedName>
        <fullName evidence="3">Transposase and inactivated derivatives</fullName>
    </submittedName>
</protein>
<dbReference type="OrthoDB" id="1627173at2"/>
<dbReference type="RefSeq" id="WP_115309321.1">
    <property type="nucleotide sequence ID" value="NZ_UHIO01000001.1"/>
</dbReference>
<feature type="domain" description="Transposase IS204/IS1001/IS1096/IS1165 zinc-finger" evidence="2">
    <location>
        <begin position="37"/>
        <end position="82"/>
    </location>
</feature>
<evidence type="ECO:0000259" key="2">
    <source>
        <dbReference type="Pfam" id="PF14690"/>
    </source>
</evidence>
<sequence length="412" mass="48557">MSTLNYIGNLLGIKAEYIKNMRETRSEYLLYVESPVRPHRCPNCHSQTTRIKGYTNRKIQHTTANEKSILLLYRQRRYICTCGRTFNEKTEFSTHYLRTTPRLREVICQQLSEITSFKAVANHCHVSINQVLRIFREIKYSRPSNLPTVLSIDEFKGNAAGQKYQVILTDPESHKILDILPKRDTTELAKYFAQFPRYIRNNVKYITMDMSLQFRAVMKTWFPHAEIVADRFHLIRLVTFALERVRKSEQNSLCNVSRTFKTNKRILIKHFEALTDKEFNKLMDMFHYSPRLHRAYSLKQAFSRVLKFKDNANLQWALDQWLSLVASSDLPEFQSLLKTFNFWRNEIINALTLPYSNGFTEGYNNKIKALKRCSFGLQNFERFRNRILFINTEKGHATTTLHVGYRTKSVCG</sequence>
<organism evidence="3 5">
    <name type="scientific">Veillonella criceti</name>
    <dbReference type="NCBI Taxonomy" id="103891"/>
    <lineage>
        <taxon>Bacteria</taxon>
        <taxon>Bacillati</taxon>
        <taxon>Bacillota</taxon>
        <taxon>Negativicutes</taxon>
        <taxon>Veillonellales</taxon>
        <taxon>Veillonellaceae</taxon>
        <taxon>Veillonella</taxon>
    </lineage>
</organism>
<evidence type="ECO:0000313" key="5">
    <source>
        <dbReference type="Proteomes" id="UP000255367"/>
    </source>
</evidence>
<dbReference type="AlphaFoldDB" id="A0A380NE08"/>
<dbReference type="EMBL" id="UHIO01000001">
    <property type="protein sequence ID" value="SUP37085.1"/>
    <property type="molecule type" value="Genomic_DNA"/>
</dbReference>
<dbReference type="NCBIfam" id="NF033550">
    <property type="entry name" value="transpos_ISL3"/>
    <property type="match status" value="1"/>
</dbReference>
<keyword evidence="5" id="KW-1185">Reference proteome</keyword>
<dbReference type="Proteomes" id="UP000255367">
    <property type="component" value="Unassembled WGS sequence"/>
</dbReference>
<dbReference type="Pfam" id="PF01610">
    <property type="entry name" value="DDE_Tnp_ISL3"/>
    <property type="match status" value="1"/>
</dbReference>
<dbReference type="InterPro" id="IPR002560">
    <property type="entry name" value="Transposase_DDE"/>
</dbReference>
<reference evidence="3 5" key="1">
    <citation type="submission" date="2018-06" db="EMBL/GenBank/DDBJ databases">
        <authorList>
            <consortium name="Pathogen Informatics"/>
            <person name="Doyle S."/>
        </authorList>
    </citation>
    <scope>NUCLEOTIDE SEQUENCE [LARGE SCALE GENOMIC DNA]</scope>
    <source>
        <strain evidence="3 5">NCTC12020</strain>
    </source>
</reference>
<accession>A0A380NE08</accession>